<evidence type="ECO:0000313" key="2">
    <source>
        <dbReference type="EMBL" id="CAH0375629.1"/>
    </source>
</evidence>
<dbReference type="AlphaFoldDB" id="A0A8J2SXX9"/>
<keyword evidence="1" id="KW-0812">Transmembrane</keyword>
<feature type="transmembrane region" description="Helical" evidence="1">
    <location>
        <begin position="63"/>
        <end position="88"/>
    </location>
</feature>
<dbReference type="EMBL" id="CAKKNE010000005">
    <property type="protein sequence ID" value="CAH0375629.1"/>
    <property type="molecule type" value="Genomic_DNA"/>
</dbReference>
<proteinExistence type="predicted"/>
<protein>
    <recommendedName>
        <fullName evidence="4">TLC domain-containing protein</fullName>
    </recommendedName>
</protein>
<feature type="transmembrane region" description="Helical" evidence="1">
    <location>
        <begin position="242"/>
        <end position="258"/>
    </location>
</feature>
<evidence type="ECO:0008006" key="4">
    <source>
        <dbReference type="Google" id="ProtNLM"/>
    </source>
</evidence>
<reference evidence="2" key="1">
    <citation type="submission" date="2021-11" db="EMBL/GenBank/DDBJ databases">
        <authorList>
            <consortium name="Genoscope - CEA"/>
            <person name="William W."/>
        </authorList>
    </citation>
    <scope>NUCLEOTIDE SEQUENCE</scope>
</reference>
<sequence length="281" mass="31645">MDLITVHGRHPQDCTEDDCLRSGWTLPEFVAQCALWALASLIYTFICSRLLPTRDFNGSPLYNWLSCLPVQLVAFPAVAAWCVAAYDGSFIEWLSAPWDKLAATPERIFLLLIYAYMFKDLGLYLLDARMDAMYWAHHLGCWVIILQFFFTTAPGIFIFGGGVAMEFGGAAQTIHLLYPDNGPLDFIHVATMTLSHVPCGVREPSRRRADAVLGAPSRRWRGVSTQVVCCTSAIYYATIPPTPLWARLIIMLLVFKLAQARQSNAMHLHGLYLERRAKRKV</sequence>
<evidence type="ECO:0000256" key="1">
    <source>
        <dbReference type="SAM" id="Phobius"/>
    </source>
</evidence>
<dbReference type="OrthoDB" id="10482709at2759"/>
<keyword evidence="3" id="KW-1185">Reference proteome</keyword>
<feature type="transmembrane region" description="Helical" evidence="1">
    <location>
        <begin position="29"/>
        <end position="51"/>
    </location>
</feature>
<evidence type="ECO:0000313" key="3">
    <source>
        <dbReference type="Proteomes" id="UP000789595"/>
    </source>
</evidence>
<keyword evidence="1" id="KW-1133">Transmembrane helix</keyword>
<name>A0A8J2SXX9_9STRA</name>
<organism evidence="2 3">
    <name type="scientific">Pelagomonas calceolata</name>
    <dbReference type="NCBI Taxonomy" id="35677"/>
    <lineage>
        <taxon>Eukaryota</taxon>
        <taxon>Sar</taxon>
        <taxon>Stramenopiles</taxon>
        <taxon>Ochrophyta</taxon>
        <taxon>Pelagophyceae</taxon>
        <taxon>Pelagomonadales</taxon>
        <taxon>Pelagomonadaceae</taxon>
        <taxon>Pelagomonas</taxon>
    </lineage>
</organism>
<gene>
    <name evidence="2" type="ORF">PECAL_5P01630</name>
</gene>
<feature type="transmembrane region" description="Helical" evidence="1">
    <location>
        <begin position="108"/>
        <end position="127"/>
    </location>
</feature>
<accession>A0A8J2SXX9</accession>
<comment type="caution">
    <text evidence="2">The sequence shown here is derived from an EMBL/GenBank/DDBJ whole genome shotgun (WGS) entry which is preliminary data.</text>
</comment>
<feature type="transmembrane region" description="Helical" evidence="1">
    <location>
        <begin position="139"/>
        <end position="159"/>
    </location>
</feature>
<keyword evidence="1" id="KW-0472">Membrane</keyword>
<dbReference type="Proteomes" id="UP000789595">
    <property type="component" value="Unassembled WGS sequence"/>
</dbReference>